<organism evidence="3 4">
    <name type="scientific">Emergencia timonensis</name>
    <dbReference type="NCBI Taxonomy" id="1776384"/>
    <lineage>
        <taxon>Bacteria</taxon>
        <taxon>Bacillati</taxon>
        <taxon>Bacillota</taxon>
        <taxon>Clostridia</taxon>
        <taxon>Peptostreptococcales</taxon>
        <taxon>Anaerovoracaceae</taxon>
        <taxon>Emergencia</taxon>
    </lineage>
</organism>
<dbReference type="STRING" id="1776384.GCA_900086585_00511"/>
<dbReference type="InterPro" id="IPR036526">
    <property type="entry name" value="C-N_Hydrolase_sf"/>
</dbReference>
<dbReference type="EMBL" id="QRMS01000007">
    <property type="protein sequence ID" value="RHJ84131.1"/>
    <property type="molecule type" value="Genomic_DNA"/>
</dbReference>
<dbReference type="PANTHER" id="PTHR23088:SF27">
    <property type="entry name" value="DEAMINATED GLUTATHIONE AMIDASE"/>
    <property type="match status" value="1"/>
</dbReference>
<dbReference type="PROSITE" id="PS50263">
    <property type="entry name" value="CN_HYDROLASE"/>
    <property type="match status" value="1"/>
</dbReference>
<name>A0A415DVA6_9FIRM</name>
<comment type="similarity">
    <text evidence="1">Belongs to the carbon-nitrogen hydrolase superfamily. NIT1/NIT2 family.</text>
</comment>
<dbReference type="PANTHER" id="PTHR23088">
    <property type="entry name" value="NITRILASE-RELATED"/>
    <property type="match status" value="1"/>
</dbReference>
<dbReference type="OrthoDB" id="9811121at2"/>
<protein>
    <recommendedName>
        <fullName evidence="2">CN hydrolase domain-containing protein</fullName>
    </recommendedName>
</protein>
<evidence type="ECO:0000256" key="1">
    <source>
        <dbReference type="ARBA" id="ARBA00010613"/>
    </source>
</evidence>
<gene>
    <name evidence="3" type="ORF">DW099_18210</name>
</gene>
<dbReference type="SUPFAM" id="SSF56317">
    <property type="entry name" value="Carbon-nitrogen hydrolase"/>
    <property type="match status" value="1"/>
</dbReference>
<comment type="caution">
    <text evidence="3">The sequence shown here is derived from an EMBL/GenBank/DDBJ whole genome shotgun (WGS) entry which is preliminary data.</text>
</comment>
<reference evidence="3 4" key="1">
    <citation type="submission" date="2018-08" db="EMBL/GenBank/DDBJ databases">
        <title>A genome reference for cultivated species of the human gut microbiota.</title>
        <authorList>
            <person name="Zou Y."/>
            <person name="Xue W."/>
            <person name="Luo G."/>
        </authorList>
    </citation>
    <scope>NUCLEOTIDE SEQUENCE [LARGE SCALE GENOMIC DNA]</scope>
    <source>
        <strain evidence="3 4">AM07-24</strain>
    </source>
</reference>
<feature type="domain" description="CN hydrolase" evidence="2">
    <location>
        <begin position="4"/>
        <end position="239"/>
    </location>
</feature>
<evidence type="ECO:0000313" key="4">
    <source>
        <dbReference type="Proteomes" id="UP000284841"/>
    </source>
</evidence>
<evidence type="ECO:0000313" key="3">
    <source>
        <dbReference type="EMBL" id="RHJ84131.1"/>
    </source>
</evidence>
<keyword evidence="4" id="KW-1185">Reference proteome</keyword>
<accession>A0A415DVA6</accession>
<dbReference type="AlphaFoldDB" id="A0A415DVA6"/>
<dbReference type="Proteomes" id="UP000284841">
    <property type="component" value="Unassembled WGS sequence"/>
</dbReference>
<dbReference type="RefSeq" id="WP_118336618.1">
    <property type="nucleotide sequence ID" value="NZ_AP025567.1"/>
</dbReference>
<sequence>MSMVRVMSVQVGWTPDKEDNLRRAIDLIERGIRQYGQADLICLPEFFYESPTYKNRDTVGEPLEGSFCQTFSRCAREHGVNIVTGTFPQRKEGRLYNTCLAIDRQGNLVGTYDKVHLFDVPDRKESDYLTAGRDFGIFQFDCCKVGVAICYEVRFCEYLRTLALKDIDLLAIPAMFYRPRQDQWDLLVRGAALNHQLYVAAANQYNKYCFGRSQIIDPCGLPLAQASDKEDVIFSYIDKSYQSEIRRELAVYENRVPQVYDLK</sequence>
<evidence type="ECO:0000259" key="2">
    <source>
        <dbReference type="PROSITE" id="PS50263"/>
    </source>
</evidence>
<dbReference type="InterPro" id="IPR003010">
    <property type="entry name" value="C-N_Hydrolase"/>
</dbReference>
<dbReference type="Gene3D" id="3.60.110.10">
    <property type="entry name" value="Carbon-nitrogen hydrolase"/>
    <property type="match status" value="1"/>
</dbReference>
<proteinExistence type="inferred from homology"/>
<dbReference type="Pfam" id="PF00795">
    <property type="entry name" value="CN_hydrolase"/>
    <property type="match status" value="1"/>
</dbReference>